<evidence type="ECO:0000313" key="2">
    <source>
        <dbReference type="EMBL" id="BAD54554.1"/>
    </source>
</evidence>
<dbReference type="Proteomes" id="UP000000763">
    <property type="component" value="Chromosome 6"/>
</dbReference>
<feature type="region of interest" description="Disordered" evidence="1">
    <location>
        <begin position="296"/>
        <end position="318"/>
    </location>
</feature>
<organism evidence="2 3">
    <name type="scientific">Oryza sativa subsp. japonica</name>
    <name type="common">Rice</name>
    <dbReference type="NCBI Taxonomy" id="39947"/>
    <lineage>
        <taxon>Eukaryota</taxon>
        <taxon>Viridiplantae</taxon>
        <taxon>Streptophyta</taxon>
        <taxon>Embryophyta</taxon>
        <taxon>Tracheophyta</taxon>
        <taxon>Spermatophyta</taxon>
        <taxon>Magnoliopsida</taxon>
        <taxon>Liliopsida</taxon>
        <taxon>Poales</taxon>
        <taxon>Poaceae</taxon>
        <taxon>BOP clade</taxon>
        <taxon>Oryzoideae</taxon>
        <taxon>Oryzeae</taxon>
        <taxon>Oryzinae</taxon>
        <taxon>Oryza</taxon>
        <taxon>Oryza sativa</taxon>
    </lineage>
</organism>
<evidence type="ECO:0000313" key="3">
    <source>
        <dbReference type="Proteomes" id="UP000000763"/>
    </source>
</evidence>
<proteinExistence type="predicted"/>
<evidence type="ECO:0000256" key="1">
    <source>
        <dbReference type="SAM" id="MobiDB-lite"/>
    </source>
</evidence>
<sequence length="318" mass="35176">MASSALLYRRWTTSGEPRVVEQPVPAHRGGARWPASEAHTEDLDEGERCLGKMAGVAGDAAAGAGDAIATHVAFVVEQLWHGGMVALWPWLAAEPRELRVELGRLYSRVVARRVELDAAALVMPCWGPSWPLSTAWPSPRSSLSPRHGLPPGSTLRLPRRRLMGLVPSLLVAHPPVSRAASVAVVRGVTRRPACPSHREEKKSDRDEEAEKRLHMSFPLPTRLSLFFLIAPRRRFIAIAVAVVVVPVPDASNDDGGRSMPAEWRGRAEWRGAEWRRRRWLEEEEVEEEVAAEFCRLDGEDADGEGIEEEHECGLRTGT</sequence>
<gene>
    <name evidence="2" type="primary">P0567G03.35</name>
</gene>
<protein>
    <submittedName>
        <fullName evidence="2">Uncharacterized protein</fullName>
    </submittedName>
</protein>
<reference evidence="3" key="1">
    <citation type="journal article" date="2005" name="Nature">
        <title>The map-based sequence of the rice genome.</title>
        <authorList>
            <consortium name="International rice genome sequencing project (IRGSP)"/>
            <person name="Matsumoto T."/>
            <person name="Wu J."/>
            <person name="Kanamori H."/>
            <person name="Katayose Y."/>
            <person name="Fujisawa M."/>
            <person name="Namiki N."/>
            <person name="Mizuno H."/>
            <person name="Yamamoto K."/>
            <person name="Antonio B.A."/>
            <person name="Baba T."/>
            <person name="Sakata K."/>
            <person name="Nagamura Y."/>
            <person name="Aoki H."/>
            <person name="Arikawa K."/>
            <person name="Arita K."/>
            <person name="Bito T."/>
            <person name="Chiden Y."/>
            <person name="Fujitsuka N."/>
            <person name="Fukunaka R."/>
            <person name="Hamada M."/>
            <person name="Harada C."/>
            <person name="Hayashi A."/>
            <person name="Hijishita S."/>
            <person name="Honda M."/>
            <person name="Hosokawa S."/>
            <person name="Ichikawa Y."/>
            <person name="Idonuma A."/>
            <person name="Iijima M."/>
            <person name="Ikeda M."/>
            <person name="Ikeno M."/>
            <person name="Ito K."/>
            <person name="Ito S."/>
            <person name="Ito T."/>
            <person name="Ito Y."/>
            <person name="Ito Y."/>
            <person name="Iwabuchi A."/>
            <person name="Kamiya K."/>
            <person name="Karasawa W."/>
            <person name="Kurita K."/>
            <person name="Katagiri S."/>
            <person name="Kikuta A."/>
            <person name="Kobayashi H."/>
            <person name="Kobayashi N."/>
            <person name="Machita K."/>
            <person name="Maehara T."/>
            <person name="Masukawa M."/>
            <person name="Mizubayashi T."/>
            <person name="Mukai Y."/>
            <person name="Nagasaki H."/>
            <person name="Nagata Y."/>
            <person name="Naito S."/>
            <person name="Nakashima M."/>
            <person name="Nakama Y."/>
            <person name="Nakamichi Y."/>
            <person name="Nakamura M."/>
            <person name="Meguro A."/>
            <person name="Negishi M."/>
            <person name="Ohta I."/>
            <person name="Ohta T."/>
            <person name="Okamoto M."/>
            <person name="Ono N."/>
            <person name="Saji S."/>
            <person name="Sakaguchi M."/>
            <person name="Sakai K."/>
            <person name="Shibata M."/>
            <person name="Shimokawa T."/>
            <person name="Song J."/>
            <person name="Takazaki Y."/>
            <person name="Terasawa K."/>
            <person name="Tsugane M."/>
            <person name="Tsuji K."/>
            <person name="Ueda S."/>
            <person name="Waki K."/>
            <person name="Yamagata H."/>
            <person name="Yamamoto M."/>
            <person name="Yamamoto S."/>
            <person name="Yamane H."/>
            <person name="Yoshiki S."/>
            <person name="Yoshihara R."/>
            <person name="Yukawa K."/>
            <person name="Zhong H."/>
            <person name="Yano M."/>
            <person name="Yuan Q."/>
            <person name="Ouyang S."/>
            <person name="Liu J."/>
            <person name="Jones K.M."/>
            <person name="Gansberger K."/>
            <person name="Moffat K."/>
            <person name="Hill J."/>
            <person name="Bera J."/>
            <person name="Fadrosh D."/>
            <person name="Jin S."/>
            <person name="Johri S."/>
            <person name="Kim M."/>
            <person name="Overton L."/>
            <person name="Reardon M."/>
            <person name="Tsitrin T."/>
            <person name="Vuong H."/>
            <person name="Weaver B."/>
            <person name="Ciecko A."/>
            <person name="Tallon L."/>
            <person name="Jackson J."/>
            <person name="Pai G."/>
            <person name="Aken S.V."/>
            <person name="Utterback T."/>
            <person name="Reidmuller S."/>
            <person name="Feldblyum T."/>
            <person name="Hsiao J."/>
            <person name="Zismann V."/>
            <person name="Iobst S."/>
            <person name="de Vazeille A.R."/>
            <person name="Buell C.R."/>
            <person name="Ying K."/>
            <person name="Li Y."/>
            <person name="Lu T."/>
            <person name="Huang Y."/>
            <person name="Zhao Q."/>
            <person name="Feng Q."/>
            <person name="Zhang L."/>
            <person name="Zhu J."/>
            <person name="Weng Q."/>
            <person name="Mu J."/>
            <person name="Lu Y."/>
            <person name="Fan D."/>
            <person name="Liu Y."/>
            <person name="Guan J."/>
            <person name="Zhang Y."/>
            <person name="Yu S."/>
            <person name="Liu X."/>
            <person name="Zhang Y."/>
            <person name="Hong G."/>
            <person name="Han B."/>
            <person name="Choisne N."/>
            <person name="Demange N."/>
            <person name="Orjeda G."/>
            <person name="Samain S."/>
            <person name="Cattolico L."/>
            <person name="Pelletier E."/>
            <person name="Couloux A."/>
            <person name="Segurens B."/>
            <person name="Wincker P."/>
            <person name="D'Hont A."/>
            <person name="Scarpelli C."/>
            <person name="Weissenbach J."/>
            <person name="Salanoubat M."/>
            <person name="Quetier F."/>
            <person name="Yu Y."/>
            <person name="Kim H.R."/>
            <person name="Rambo T."/>
            <person name="Currie J."/>
            <person name="Collura K."/>
            <person name="Luo M."/>
            <person name="Yang T."/>
            <person name="Ammiraju J.S.S."/>
            <person name="Engler F."/>
            <person name="Soderlund C."/>
            <person name="Wing R.A."/>
            <person name="Palmer L.E."/>
            <person name="de la Bastide M."/>
            <person name="Spiegel L."/>
            <person name="Nascimento L."/>
            <person name="Zutavern T."/>
            <person name="O'Shaughnessy A."/>
            <person name="Dike S."/>
            <person name="Dedhia N."/>
            <person name="Preston R."/>
            <person name="Balija V."/>
            <person name="McCombie W.R."/>
            <person name="Chow T."/>
            <person name="Chen H."/>
            <person name="Chung M."/>
            <person name="Chen C."/>
            <person name="Shaw J."/>
            <person name="Wu H."/>
            <person name="Hsiao K."/>
            <person name="Chao Y."/>
            <person name="Chu M."/>
            <person name="Cheng C."/>
            <person name="Hour A."/>
            <person name="Lee P."/>
            <person name="Lin S."/>
            <person name="Lin Y."/>
            <person name="Liou J."/>
            <person name="Liu S."/>
            <person name="Hsing Y."/>
            <person name="Raghuvanshi S."/>
            <person name="Mohanty A."/>
            <person name="Bharti A.K."/>
            <person name="Gaur A."/>
            <person name="Gupta V."/>
            <person name="Kumar D."/>
            <person name="Ravi V."/>
            <person name="Vij S."/>
            <person name="Kapur A."/>
            <person name="Khurana P."/>
            <person name="Khurana P."/>
            <person name="Khurana J.P."/>
            <person name="Tyagi A.K."/>
            <person name="Gaikwad K."/>
            <person name="Singh A."/>
            <person name="Dalal V."/>
            <person name="Srivastava S."/>
            <person name="Dixit A."/>
            <person name="Pal A.K."/>
            <person name="Ghazi I.A."/>
            <person name="Yadav M."/>
            <person name="Pandit A."/>
            <person name="Bhargava A."/>
            <person name="Sureshbabu K."/>
            <person name="Batra K."/>
            <person name="Sharma T.R."/>
            <person name="Mohapatra T."/>
            <person name="Singh N.K."/>
            <person name="Messing J."/>
            <person name="Nelson A.B."/>
            <person name="Fuks G."/>
            <person name="Kavchok S."/>
            <person name="Keizer G."/>
            <person name="Linton E."/>
            <person name="Llaca V."/>
            <person name="Song R."/>
            <person name="Tanyolac B."/>
            <person name="Young S."/>
            <person name="Ho-Il K."/>
            <person name="Hahn J.H."/>
            <person name="Sangsakoo G."/>
            <person name="Vanavichit A."/>
            <person name="de Mattos Luiz.A.T."/>
            <person name="Zimmer P.D."/>
            <person name="Malone G."/>
            <person name="Dellagostin O."/>
            <person name="de Oliveira A.C."/>
            <person name="Bevan M."/>
            <person name="Bancroft I."/>
            <person name="Minx P."/>
            <person name="Cordum H."/>
            <person name="Wilson R."/>
            <person name="Cheng Z."/>
            <person name="Jin W."/>
            <person name="Jiang J."/>
            <person name="Leong S.A."/>
            <person name="Iwama H."/>
            <person name="Gojobori T."/>
            <person name="Itoh T."/>
            <person name="Niimura Y."/>
            <person name="Fujii Y."/>
            <person name="Habara T."/>
            <person name="Sakai H."/>
            <person name="Sato Y."/>
            <person name="Wilson G."/>
            <person name="Kumar K."/>
            <person name="McCouch S."/>
            <person name="Juretic N."/>
            <person name="Hoen D."/>
            <person name="Wright S."/>
            <person name="Bruskiewich R."/>
            <person name="Bureau T."/>
            <person name="Miyao A."/>
            <person name="Hirochika H."/>
            <person name="Nishikawa T."/>
            <person name="Kadowaki K."/>
            <person name="Sugiura M."/>
            <person name="Burr B."/>
            <person name="Sasaki T."/>
        </authorList>
    </citation>
    <scope>NUCLEOTIDE SEQUENCE [LARGE SCALE GENOMIC DNA]</scope>
    <source>
        <strain evidence="3">cv. Nipponbare</strain>
    </source>
</reference>
<reference evidence="3" key="2">
    <citation type="journal article" date="2008" name="Nucleic Acids Res.">
        <title>The rice annotation project database (RAP-DB): 2008 update.</title>
        <authorList>
            <consortium name="The rice annotation project (RAP)"/>
        </authorList>
    </citation>
    <scope>GENOME REANNOTATION</scope>
    <source>
        <strain evidence="3">cv. Nipponbare</strain>
    </source>
</reference>
<feature type="compositionally biased region" description="Acidic residues" evidence="1">
    <location>
        <begin position="299"/>
        <end position="310"/>
    </location>
</feature>
<dbReference type="AlphaFoldDB" id="Q5Z637"/>
<accession>Q5Z637</accession>
<name>Q5Z637_ORYSJ</name>
<dbReference type="EMBL" id="AP005458">
    <property type="protein sequence ID" value="BAD54554.1"/>
    <property type="molecule type" value="Genomic_DNA"/>
</dbReference>